<dbReference type="Proteomes" id="UP000325081">
    <property type="component" value="Unassembled WGS sequence"/>
</dbReference>
<name>A0A5A7NZA4_STRAF</name>
<proteinExistence type="predicted"/>
<comment type="caution">
    <text evidence="2">The sequence shown here is derived from an EMBL/GenBank/DDBJ whole genome shotgun (WGS) entry which is preliminary data.</text>
</comment>
<accession>A0A5A7NZA4</accession>
<protein>
    <submittedName>
        <fullName evidence="2">DNA polymerase III subunit epsilon</fullName>
    </submittedName>
</protein>
<evidence type="ECO:0000256" key="1">
    <source>
        <dbReference type="SAM" id="MobiDB-lite"/>
    </source>
</evidence>
<feature type="compositionally biased region" description="Basic and acidic residues" evidence="1">
    <location>
        <begin position="170"/>
        <end position="192"/>
    </location>
</feature>
<reference evidence="3" key="1">
    <citation type="journal article" date="2019" name="Curr. Biol.">
        <title>Genome Sequence of Striga asiatica Provides Insight into the Evolution of Plant Parasitism.</title>
        <authorList>
            <person name="Yoshida S."/>
            <person name="Kim S."/>
            <person name="Wafula E.K."/>
            <person name="Tanskanen J."/>
            <person name="Kim Y.M."/>
            <person name="Honaas L."/>
            <person name="Yang Z."/>
            <person name="Spallek T."/>
            <person name="Conn C.E."/>
            <person name="Ichihashi Y."/>
            <person name="Cheong K."/>
            <person name="Cui S."/>
            <person name="Der J.P."/>
            <person name="Gundlach H."/>
            <person name="Jiao Y."/>
            <person name="Hori C."/>
            <person name="Ishida J.K."/>
            <person name="Kasahara H."/>
            <person name="Kiba T."/>
            <person name="Kim M.S."/>
            <person name="Koo N."/>
            <person name="Laohavisit A."/>
            <person name="Lee Y.H."/>
            <person name="Lumba S."/>
            <person name="McCourt P."/>
            <person name="Mortimer J.C."/>
            <person name="Mutuku J.M."/>
            <person name="Nomura T."/>
            <person name="Sasaki-Sekimoto Y."/>
            <person name="Seto Y."/>
            <person name="Wang Y."/>
            <person name="Wakatake T."/>
            <person name="Sakakibara H."/>
            <person name="Demura T."/>
            <person name="Yamaguchi S."/>
            <person name="Yoneyama K."/>
            <person name="Manabe R.I."/>
            <person name="Nelson D.C."/>
            <person name="Schulman A.H."/>
            <person name="Timko M.P."/>
            <person name="dePamphilis C.W."/>
            <person name="Choi D."/>
            <person name="Shirasu K."/>
        </authorList>
    </citation>
    <scope>NUCLEOTIDE SEQUENCE [LARGE SCALE GENOMIC DNA]</scope>
    <source>
        <strain evidence="3">cv. UVA1</strain>
    </source>
</reference>
<dbReference type="AlphaFoldDB" id="A0A5A7NZA4"/>
<evidence type="ECO:0000313" key="3">
    <source>
        <dbReference type="Proteomes" id="UP000325081"/>
    </source>
</evidence>
<sequence length="192" mass="21509">MQFIVGDCPPDGDGRQVLSLSTCLVLSFLYGIRHHQYPDGDVGNMETILLRAFSNKPFHGALYGTQLLLDAAVMIAGVITCFSELQELSTSGVYSSSTSTDSDAFFGHMLTKCQNHFFQLKRKINWGRVGCEYRDEVFKDLYGAFGHRREIDYSDTSISITRTVLAPPHATHEGSRNPEKRVEGEGRQHQFP</sequence>
<gene>
    <name evidence="2" type="ORF">STAS_01178</name>
</gene>
<feature type="region of interest" description="Disordered" evidence="1">
    <location>
        <begin position="167"/>
        <end position="192"/>
    </location>
</feature>
<keyword evidence="3" id="KW-1185">Reference proteome</keyword>
<evidence type="ECO:0000313" key="2">
    <source>
        <dbReference type="EMBL" id="GER25588.1"/>
    </source>
</evidence>
<organism evidence="2 3">
    <name type="scientific">Striga asiatica</name>
    <name type="common">Asiatic witchweed</name>
    <name type="synonym">Buchnera asiatica</name>
    <dbReference type="NCBI Taxonomy" id="4170"/>
    <lineage>
        <taxon>Eukaryota</taxon>
        <taxon>Viridiplantae</taxon>
        <taxon>Streptophyta</taxon>
        <taxon>Embryophyta</taxon>
        <taxon>Tracheophyta</taxon>
        <taxon>Spermatophyta</taxon>
        <taxon>Magnoliopsida</taxon>
        <taxon>eudicotyledons</taxon>
        <taxon>Gunneridae</taxon>
        <taxon>Pentapetalae</taxon>
        <taxon>asterids</taxon>
        <taxon>lamiids</taxon>
        <taxon>Lamiales</taxon>
        <taxon>Orobanchaceae</taxon>
        <taxon>Buchnereae</taxon>
        <taxon>Striga</taxon>
    </lineage>
</organism>
<dbReference type="EMBL" id="BKCP01000336">
    <property type="protein sequence ID" value="GER25588.1"/>
    <property type="molecule type" value="Genomic_DNA"/>
</dbReference>